<evidence type="ECO:0008006" key="4">
    <source>
        <dbReference type="Google" id="ProtNLM"/>
    </source>
</evidence>
<name>A0ABX8ZH94_9SPHN</name>
<feature type="transmembrane region" description="Helical" evidence="1">
    <location>
        <begin position="43"/>
        <end position="60"/>
    </location>
</feature>
<organism evidence="2 3">
    <name type="scientific">Qipengyuania psychrotolerans</name>
    <dbReference type="NCBI Taxonomy" id="2867238"/>
    <lineage>
        <taxon>Bacteria</taxon>
        <taxon>Pseudomonadati</taxon>
        <taxon>Pseudomonadota</taxon>
        <taxon>Alphaproteobacteria</taxon>
        <taxon>Sphingomonadales</taxon>
        <taxon>Erythrobacteraceae</taxon>
        <taxon>Qipengyuania</taxon>
    </lineage>
</organism>
<evidence type="ECO:0000256" key="1">
    <source>
        <dbReference type="SAM" id="Phobius"/>
    </source>
</evidence>
<gene>
    <name evidence="2" type="ORF">K3166_06450</name>
</gene>
<feature type="transmembrane region" description="Helical" evidence="1">
    <location>
        <begin position="155"/>
        <end position="174"/>
    </location>
</feature>
<sequence length="190" mass="21421">MNDDPFNFWKSQETEANFSSPGACQNRASQFEKVIKRRNRMEFAAGALVIFAFTAVGAFFGSVGEWAIVIPIAMIIAAAIFVIARLHFDGSVERRSIDQSCRDYLREQLVRQRDLLRGVPKWYLAPFVPGLVGFYVATAARVAELKGWTAAVEDSWFVVVAWISVFGFAAWYNLRAARKLDRQITALDMV</sequence>
<keyword evidence="3" id="KW-1185">Reference proteome</keyword>
<evidence type="ECO:0000313" key="2">
    <source>
        <dbReference type="EMBL" id="QZD88299.1"/>
    </source>
</evidence>
<dbReference type="EMBL" id="CP081297">
    <property type="protein sequence ID" value="QZD88299.1"/>
    <property type="molecule type" value="Genomic_DNA"/>
</dbReference>
<protein>
    <recommendedName>
        <fullName evidence="4">DUF2178 domain-containing protein</fullName>
    </recommendedName>
</protein>
<keyword evidence="1" id="KW-0472">Membrane</keyword>
<reference evidence="2 3" key="1">
    <citation type="submission" date="2021-08" db="EMBL/GenBank/DDBJ databases">
        <title>Comparative Genomics Analysis of the Genus Qipengyuania Reveals Extensive Genetic Diversity and Metabolic Versatility, Including the Description of Fifteen Novel Species.</title>
        <authorList>
            <person name="Liu Y."/>
        </authorList>
    </citation>
    <scope>NUCLEOTIDE SEQUENCE [LARGE SCALE GENOMIC DNA]</scope>
    <source>
        <strain evidence="2 3">1XM2-8</strain>
    </source>
</reference>
<proteinExistence type="predicted"/>
<keyword evidence="1" id="KW-0812">Transmembrane</keyword>
<dbReference type="RefSeq" id="WP_221423830.1">
    <property type="nucleotide sequence ID" value="NZ_CP081297.1"/>
</dbReference>
<dbReference type="Proteomes" id="UP000824280">
    <property type="component" value="Chromosome"/>
</dbReference>
<accession>A0ABX8ZH94</accession>
<evidence type="ECO:0000313" key="3">
    <source>
        <dbReference type="Proteomes" id="UP000824280"/>
    </source>
</evidence>
<keyword evidence="1" id="KW-1133">Transmembrane helix</keyword>
<feature type="transmembrane region" description="Helical" evidence="1">
    <location>
        <begin position="122"/>
        <end position="143"/>
    </location>
</feature>
<feature type="transmembrane region" description="Helical" evidence="1">
    <location>
        <begin position="66"/>
        <end position="88"/>
    </location>
</feature>